<accession>Q6KIJ7</accession>
<keyword evidence="4" id="KW-0378">Hydrolase</keyword>
<dbReference type="EMBL" id="AE017308">
    <property type="protein sequence ID" value="AAT27579.1"/>
    <property type="molecule type" value="Genomic_DNA"/>
</dbReference>
<dbReference type="GO" id="GO:0005524">
    <property type="term" value="F:ATP binding"/>
    <property type="evidence" value="ECO:0007669"/>
    <property type="project" value="UniProtKB-KW"/>
</dbReference>
<protein>
    <submittedName>
        <fullName evidence="4">Exodeoxyribonuclease V alpha chain</fullName>
        <ecNumber evidence="4">3.1.11.5</ecNumber>
    </submittedName>
</protein>
<dbReference type="InterPro" id="IPR027417">
    <property type="entry name" value="P-loop_NTPase"/>
</dbReference>
<sequence length="734" mass="85828">MNKNTSFKIKAKIKNVIWKNPNNLGIKIVNLAILEDEFNYLKEKEFPAKDYKSMLVEELEYELDVSFSDDSKKTLYINNASITFPNTAKKLINFFSSSLFPGIGKTSATLIVEKLKIDSIEKIVDHIEDISILIGQSKAKVIQEVIENNYNNYEAHQFFIINSLPISLLEKFSFYYGKKNLLNKLKENLYKIVYFDPSVKLELLTKIHKLLNLKIDELEFLKASIYKILFLYTNNSNNTYMSLDFLFKSFSEKFSYISLDKVKFSDLITFLKNEKHLDFFKIKNKIFVISEFFKDHEKFIFEYISSLEKKISQHTFNLEKIINSKTLDSIQKEAIIYSLNNSFNIISGIPGSGKSAIIKRIYKKAKEIYKDEEIHVLTPTGKATIILKQNNQEAKTIHSFLKWNKDNNQFDFKTINYDHVKVIIIDEFSMVDTYVFSTLLKVVPNLEKLILVGDYNQLPSIKGGQILKDLIESNLFKVFFLKTNYRQKDKFDIMKNALMVNDDLIPTFNSENTLFLEASSENYFNKLTTYLDLFIEKHHNYTFFETMNLINILSVKYEGYGGINEINQSLQNYFQRHYFKDNQPFYKTPNLKLFINDKVIQIENDPENDVYNGELGFINNVKLKENKEIDLISVDFGNKIITYNLNNFLQSVKLAYAISVHKFQGSASEILIFLIFKNQKKLLSKKLIYTAFSRAKSFLIVIGEHEAFSISVAKENNLDRKTYLRYLLNFNKMK</sequence>
<dbReference type="InterPro" id="IPR050534">
    <property type="entry name" value="Coronavir_polyprotein_1ab"/>
</dbReference>
<dbReference type="eggNOG" id="COG0507">
    <property type="taxonomic scope" value="Bacteria"/>
</dbReference>
<evidence type="ECO:0000313" key="5">
    <source>
        <dbReference type="Proteomes" id="UP000009072"/>
    </source>
</evidence>
<dbReference type="Proteomes" id="UP000009072">
    <property type="component" value="Chromosome"/>
</dbReference>
<dbReference type="PANTHER" id="PTHR43788:SF6">
    <property type="entry name" value="DNA HELICASE B"/>
    <property type="match status" value="1"/>
</dbReference>
<dbReference type="Pfam" id="PF13245">
    <property type="entry name" value="AAA_19"/>
    <property type="match status" value="1"/>
</dbReference>
<dbReference type="Pfam" id="PF13538">
    <property type="entry name" value="UvrD_C_2"/>
    <property type="match status" value="1"/>
</dbReference>
<keyword evidence="2" id="KW-0067">ATP-binding</keyword>
<dbReference type="SUPFAM" id="SSF52540">
    <property type="entry name" value="P-loop containing nucleoside triphosphate hydrolases"/>
    <property type="match status" value="2"/>
</dbReference>
<dbReference type="InterPro" id="IPR027785">
    <property type="entry name" value="UvrD-like_helicase_C"/>
</dbReference>
<dbReference type="CDD" id="cd17933">
    <property type="entry name" value="DEXSc_RecD-like"/>
    <property type="match status" value="1"/>
</dbReference>
<evidence type="ECO:0000313" key="4">
    <source>
        <dbReference type="EMBL" id="AAT27579.1"/>
    </source>
</evidence>
<gene>
    <name evidence="4" type="primary">recD</name>
    <name evidence="4" type="ordered locus">MMOB0930</name>
</gene>
<feature type="domain" description="UvrD-like helicase C-terminal" evidence="3">
    <location>
        <begin position="654"/>
        <end position="702"/>
    </location>
</feature>
<dbReference type="GO" id="GO:0008854">
    <property type="term" value="F:exodeoxyribonuclease V activity"/>
    <property type="evidence" value="ECO:0007669"/>
    <property type="project" value="UniProtKB-EC"/>
</dbReference>
<dbReference type="AlphaFoldDB" id="Q6KIJ7"/>
<proteinExistence type="predicted"/>
<dbReference type="STRING" id="267748.MMOB0930"/>
<dbReference type="OrthoDB" id="9803432at2"/>
<evidence type="ECO:0000256" key="1">
    <source>
        <dbReference type="ARBA" id="ARBA00022741"/>
    </source>
</evidence>
<dbReference type="GO" id="GO:0003678">
    <property type="term" value="F:DNA helicase activity"/>
    <property type="evidence" value="ECO:0007669"/>
    <property type="project" value="UniProtKB-ARBA"/>
</dbReference>
<reference evidence="4 5" key="1">
    <citation type="journal article" date="2004" name="Genome Res.">
        <title>The complete genome and proteome of Mycoplasma mobile.</title>
        <authorList>
            <person name="Jaffe J.D."/>
            <person name="Stange-Thomann N."/>
            <person name="Smith C."/>
            <person name="DeCaprio D."/>
            <person name="Fisher S."/>
            <person name="Butler J."/>
            <person name="Calvo S."/>
            <person name="Elkins T."/>
            <person name="FitzGerald M.G."/>
            <person name="Hafez N."/>
            <person name="Kodira C.D."/>
            <person name="Major J."/>
            <person name="Wang S."/>
            <person name="Wilkinson J."/>
            <person name="Nicol R."/>
            <person name="Nusbaum C."/>
            <person name="Birren B."/>
            <person name="Berg H.C."/>
            <person name="Church G.M."/>
        </authorList>
    </citation>
    <scope>NUCLEOTIDE SEQUENCE [LARGE SCALE GENOMIC DNA]</scope>
    <source>
        <strain evidence="5">ATCC 43663 / 163K / NCTC 11711</strain>
    </source>
</reference>
<dbReference type="Gene3D" id="2.30.30.940">
    <property type="match status" value="1"/>
</dbReference>
<name>Q6KIJ7_MYCM1</name>
<keyword evidence="1" id="KW-0547">Nucleotide-binding</keyword>
<dbReference type="KEGG" id="mmo:MMOB0930"/>
<keyword evidence="5" id="KW-1185">Reference proteome</keyword>
<evidence type="ECO:0000256" key="2">
    <source>
        <dbReference type="ARBA" id="ARBA00022840"/>
    </source>
</evidence>
<dbReference type="RefSeq" id="WP_011264613.1">
    <property type="nucleotide sequence ID" value="NC_006908.1"/>
</dbReference>
<dbReference type="CDD" id="cd18809">
    <property type="entry name" value="SF1_C_RecD"/>
    <property type="match status" value="1"/>
</dbReference>
<dbReference type="HOGENOM" id="CLU_007524_0_1_14"/>
<dbReference type="PANTHER" id="PTHR43788">
    <property type="entry name" value="DNA2/NAM7 HELICASE FAMILY MEMBER"/>
    <property type="match status" value="1"/>
</dbReference>
<dbReference type="EC" id="3.1.11.5" evidence="4"/>
<dbReference type="Gene3D" id="3.40.50.300">
    <property type="entry name" value="P-loop containing nucleotide triphosphate hydrolases"/>
    <property type="match status" value="2"/>
</dbReference>
<organism evidence="4 5">
    <name type="scientific">Mycoplasma mobile (strain ATCC 43663 / 163K / NCTC 11711)</name>
    <name type="common">Mesomycoplasma mobile</name>
    <dbReference type="NCBI Taxonomy" id="267748"/>
    <lineage>
        <taxon>Bacteria</taxon>
        <taxon>Bacillati</taxon>
        <taxon>Mycoplasmatota</taxon>
        <taxon>Mycoplasmoidales</taxon>
        <taxon>Metamycoplasmataceae</taxon>
        <taxon>Mesomycoplasma</taxon>
    </lineage>
</organism>
<evidence type="ECO:0000259" key="3">
    <source>
        <dbReference type="Pfam" id="PF13538"/>
    </source>
</evidence>